<keyword evidence="3" id="KW-1185">Reference proteome</keyword>
<protein>
    <submittedName>
        <fullName evidence="2">Uncharacterized protein</fullName>
    </submittedName>
</protein>
<name>A0ABD1LVR6_9FABA</name>
<evidence type="ECO:0000256" key="1">
    <source>
        <dbReference type="SAM" id="MobiDB-lite"/>
    </source>
</evidence>
<proteinExistence type="predicted"/>
<comment type="caution">
    <text evidence="2">The sequence shown here is derived from an EMBL/GenBank/DDBJ whole genome shotgun (WGS) entry which is preliminary data.</text>
</comment>
<dbReference type="Proteomes" id="UP001603857">
    <property type="component" value="Unassembled WGS sequence"/>
</dbReference>
<gene>
    <name evidence="2" type="ORF">Fmac_021057</name>
</gene>
<dbReference type="EMBL" id="JBGMDY010000007">
    <property type="protein sequence ID" value="KAL2327630.1"/>
    <property type="molecule type" value="Genomic_DNA"/>
</dbReference>
<evidence type="ECO:0000313" key="2">
    <source>
        <dbReference type="EMBL" id="KAL2327630.1"/>
    </source>
</evidence>
<evidence type="ECO:0000313" key="3">
    <source>
        <dbReference type="Proteomes" id="UP001603857"/>
    </source>
</evidence>
<dbReference type="AlphaFoldDB" id="A0ABD1LVR6"/>
<accession>A0ABD1LVR6</accession>
<organism evidence="2 3">
    <name type="scientific">Flemingia macrophylla</name>
    <dbReference type="NCBI Taxonomy" id="520843"/>
    <lineage>
        <taxon>Eukaryota</taxon>
        <taxon>Viridiplantae</taxon>
        <taxon>Streptophyta</taxon>
        <taxon>Embryophyta</taxon>
        <taxon>Tracheophyta</taxon>
        <taxon>Spermatophyta</taxon>
        <taxon>Magnoliopsida</taxon>
        <taxon>eudicotyledons</taxon>
        <taxon>Gunneridae</taxon>
        <taxon>Pentapetalae</taxon>
        <taxon>rosids</taxon>
        <taxon>fabids</taxon>
        <taxon>Fabales</taxon>
        <taxon>Fabaceae</taxon>
        <taxon>Papilionoideae</taxon>
        <taxon>50 kb inversion clade</taxon>
        <taxon>NPAAA clade</taxon>
        <taxon>indigoferoid/millettioid clade</taxon>
        <taxon>Phaseoleae</taxon>
        <taxon>Flemingia</taxon>
    </lineage>
</organism>
<sequence>MKPVDWLTVVGLKYQGHKLSFTNIPEDIEYDRDIALTSMIRPEMQGRNHGRVIQDHGQNAEDEDQPMPEEHVADIGPQPTVQYDPQILSQIWSDIQGLQEGLHNLNISVNSAIHRLQEGLTTSTTDVNRDFNTVHTRFDDLEKRFDDFQQSSE</sequence>
<feature type="region of interest" description="Disordered" evidence="1">
    <location>
        <begin position="57"/>
        <end position="80"/>
    </location>
</feature>
<reference evidence="2 3" key="1">
    <citation type="submission" date="2024-08" db="EMBL/GenBank/DDBJ databases">
        <title>Insights into the chromosomal genome structure of Flemingia macrophylla.</title>
        <authorList>
            <person name="Ding Y."/>
            <person name="Zhao Y."/>
            <person name="Bi W."/>
            <person name="Wu M."/>
            <person name="Zhao G."/>
            <person name="Gong Y."/>
            <person name="Li W."/>
            <person name="Zhang P."/>
        </authorList>
    </citation>
    <scope>NUCLEOTIDE SEQUENCE [LARGE SCALE GENOMIC DNA]</scope>
    <source>
        <strain evidence="2">DYQJB</strain>
        <tissue evidence="2">Leaf</tissue>
    </source>
</reference>